<dbReference type="AlphaFoldDB" id="A0A382HCH8"/>
<evidence type="ECO:0008006" key="2">
    <source>
        <dbReference type="Google" id="ProtNLM"/>
    </source>
</evidence>
<sequence length="48" mass="5374">MKVAVIGVGHWGIKHVDGYIQLGYNVIICDRSKENINNYITILGFHAC</sequence>
<protein>
    <recommendedName>
        <fullName evidence="2">UDP-glucose/GDP-mannose dehydrogenase N-terminal domain-containing protein</fullName>
    </recommendedName>
</protein>
<accession>A0A382HCH8</accession>
<evidence type="ECO:0000313" key="1">
    <source>
        <dbReference type="EMBL" id="SVB84617.1"/>
    </source>
</evidence>
<proteinExistence type="predicted"/>
<dbReference type="EMBL" id="UINC01060276">
    <property type="protein sequence ID" value="SVB84617.1"/>
    <property type="molecule type" value="Genomic_DNA"/>
</dbReference>
<organism evidence="1">
    <name type="scientific">marine metagenome</name>
    <dbReference type="NCBI Taxonomy" id="408172"/>
    <lineage>
        <taxon>unclassified sequences</taxon>
        <taxon>metagenomes</taxon>
        <taxon>ecological metagenomes</taxon>
    </lineage>
</organism>
<reference evidence="1" key="1">
    <citation type="submission" date="2018-05" db="EMBL/GenBank/DDBJ databases">
        <authorList>
            <person name="Lanie J.A."/>
            <person name="Ng W.-L."/>
            <person name="Kazmierczak K.M."/>
            <person name="Andrzejewski T.M."/>
            <person name="Davidsen T.M."/>
            <person name="Wayne K.J."/>
            <person name="Tettelin H."/>
            <person name="Glass J.I."/>
            <person name="Rusch D."/>
            <person name="Podicherti R."/>
            <person name="Tsui H.-C.T."/>
            <person name="Winkler M.E."/>
        </authorList>
    </citation>
    <scope>NUCLEOTIDE SEQUENCE</scope>
</reference>
<name>A0A382HCH8_9ZZZZ</name>
<dbReference type="SUPFAM" id="SSF51735">
    <property type="entry name" value="NAD(P)-binding Rossmann-fold domains"/>
    <property type="match status" value="1"/>
</dbReference>
<dbReference type="Gene3D" id="3.40.50.720">
    <property type="entry name" value="NAD(P)-binding Rossmann-like Domain"/>
    <property type="match status" value="1"/>
</dbReference>
<dbReference type="InterPro" id="IPR036291">
    <property type="entry name" value="NAD(P)-bd_dom_sf"/>
</dbReference>
<gene>
    <name evidence="1" type="ORF">METZ01_LOCUS237471</name>
</gene>